<proteinExistence type="predicted"/>
<gene>
    <name evidence="2" type="ORF">MNV_1810007</name>
</gene>
<name>A0A284VME3_9EURY</name>
<dbReference type="Gene3D" id="3.10.450.740">
    <property type="match status" value="1"/>
</dbReference>
<organism evidence="2 3">
    <name type="scientific">Candidatus Methanoperedens nitratireducens</name>
    <dbReference type="NCBI Taxonomy" id="1392998"/>
    <lineage>
        <taxon>Archaea</taxon>
        <taxon>Methanobacteriati</taxon>
        <taxon>Methanobacteriota</taxon>
        <taxon>Stenosarchaea group</taxon>
        <taxon>Methanomicrobia</taxon>
        <taxon>Methanosarcinales</taxon>
        <taxon>ANME-2 cluster</taxon>
        <taxon>Candidatus Methanoperedentaceae</taxon>
        <taxon>Candidatus Methanoperedens</taxon>
    </lineage>
</organism>
<keyword evidence="3" id="KW-1185">Reference proteome</keyword>
<dbReference type="InterPro" id="IPR001072">
    <property type="entry name" value="RNA_ligase_Pab1020"/>
</dbReference>
<dbReference type="AlphaFoldDB" id="A0A284VME3"/>
<feature type="domain" description="RNA ligase" evidence="1">
    <location>
        <begin position="96"/>
        <end position="182"/>
    </location>
</feature>
<dbReference type="NCBIfam" id="TIGR01209">
    <property type="entry name" value="RNA ligase"/>
    <property type="match status" value="1"/>
</dbReference>
<dbReference type="SUPFAM" id="SSF56091">
    <property type="entry name" value="DNA ligase/mRNA capping enzyme, catalytic domain"/>
    <property type="match status" value="1"/>
</dbReference>
<dbReference type="Proteomes" id="UP000218615">
    <property type="component" value="Unassembled WGS sequence"/>
</dbReference>
<dbReference type="Gene3D" id="3.30.470.30">
    <property type="entry name" value="DNA ligase/mRNA capping enzyme"/>
    <property type="match status" value="1"/>
</dbReference>
<sequence>MGRDVSPELLDKLNAGKAAELLDIPEYRITGALERRVLQYVYSPRELFRFDKPVSSVEGGTTIFVEPFDIVRGFPKIPRLLVLYPGIVKHFSSCKKVVAEEKMNGYNTRVALIGDTLVALTRGGFVCPYTTEKANKLIGREFFHDHPELMLCGEMVGPDSPYVPKSIYDIESLEFFVFDIRERYLESLCR</sequence>
<evidence type="ECO:0000313" key="3">
    <source>
        <dbReference type="Proteomes" id="UP000218615"/>
    </source>
</evidence>
<dbReference type="PRINTS" id="PR01048">
    <property type="entry name" value="Y414FAMILY"/>
</dbReference>
<dbReference type="Pfam" id="PF09414">
    <property type="entry name" value="RNA_ligase"/>
    <property type="match status" value="1"/>
</dbReference>
<accession>A0A284VME3</accession>
<reference evidence="3" key="1">
    <citation type="submission" date="2017-06" db="EMBL/GenBank/DDBJ databases">
        <authorList>
            <person name="Cremers G."/>
        </authorList>
    </citation>
    <scope>NUCLEOTIDE SEQUENCE [LARGE SCALE GENOMIC DNA]</scope>
</reference>
<evidence type="ECO:0000313" key="2">
    <source>
        <dbReference type="EMBL" id="SNQ60451.1"/>
    </source>
</evidence>
<protein>
    <recommendedName>
        <fullName evidence="1">RNA ligase domain-containing protein</fullName>
    </recommendedName>
</protein>
<dbReference type="InterPro" id="IPR021122">
    <property type="entry name" value="RNA_ligase_dom_REL/Rnl2"/>
</dbReference>
<dbReference type="EMBL" id="FZMP01000092">
    <property type="protein sequence ID" value="SNQ60451.1"/>
    <property type="molecule type" value="Genomic_DNA"/>
</dbReference>
<evidence type="ECO:0000259" key="1">
    <source>
        <dbReference type="Pfam" id="PF09414"/>
    </source>
</evidence>